<dbReference type="PANTHER" id="PTHR46072">
    <property type="entry name" value="AMIDASE-RELATED-RELATED"/>
    <property type="match status" value="1"/>
</dbReference>
<dbReference type="PANTHER" id="PTHR46072:SF3">
    <property type="entry name" value="AMIDASE"/>
    <property type="match status" value="1"/>
</dbReference>
<reference evidence="5" key="1">
    <citation type="submission" date="2014-12" db="EMBL/GenBank/DDBJ databases">
        <title>Genome Sequence of Valsa Canker Pathogens Uncovers a Specific Adaption of Colonization on Woody Bark.</title>
        <authorList>
            <person name="Yin Z."/>
            <person name="Liu H."/>
            <person name="Gao X."/>
            <person name="Li Z."/>
            <person name="Song N."/>
            <person name="Ke X."/>
            <person name="Dai Q."/>
            <person name="Wu Y."/>
            <person name="Sun Y."/>
            <person name="Xu J.-R."/>
            <person name="Kang Z.K."/>
            <person name="Wang L."/>
            <person name="Huang L."/>
        </authorList>
    </citation>
    <scope>NUCLEOTIDE SEQUENCE [LARGE SCALE GENOMIC DNA]</scope>
    <source>
        <strain evidence="5">SXYL134</strain>
    </source>
</reference>
<protein>
    <submittedName>
        <fullName evidence="4">Acetamidase</fullName>
    </submittedName>
</protein>
<dbReference type="InterPro" id="IPR023631">
    <property type="entry name" value="Amidase_dom"/>
</dbReference>
<evidence type="ECO:0000256" key="1">
    <source>
        <dbReference type="ARBA" id="ARBA00009199"/>
    </source>
</evidence>
<dbReference type="AlphaFoldDB" id="A0A194VH31"/>
<evidence type="ECO:0000259" key="3">
    <source>
        <dbReference type="Pfam" id="PF01425"/>
    </source>
</evidence>
<keyword evidence="5" id="KW-1185">Reference proteome</keyword>
<dbReference type="GO" id="GO:0016787">
    <property type="term" value="F:hydrolase activity"/>
    <property type="evidence" value="ECO:0007669"/>
    <property type="project" value="UniProtKB-KW"/>
</dbReference>
<sequence>MSNECAQGWLARAASKRTQCEKLVPPGWKLPSAIITCLTYPLEASKNNLIELDIPRRSGILTEKELRITEAYDVRRLLKALASGELSSLETSCLTEALFEQAQERARVIDALRERGQLAGPLHGLPVSLKDSFQVRGTDATLGLIAYLDNGPSQENSCLVEVLLSLGAVPFCKTNVPQTLMTADSHNNIFGRTLNPWNTSLTAGGSTGGEGALIAFRGSPLGIGTDVGEDPLFPWHPPIKGAVADVANLLRAQGHDIVYLTSQQCLIGQGYDVASQIFGLDKTAAQLVKKSGEPLVPSMLYIREAVRGVKFDRSFLPDTRTIKDGLDRLSVLNVKRSEIQEAWRKVWEKYRLDAVIGPGAQNTAVEHDMYALAPYTCLFNLLDYPACVIPVGRVKIADSGGSFTKSPGQFAPPYNPDNLNGAPTAIQVITTRMRDEECLAVARLIDEYVRSKIGDMSTAARL</sequence>
<evidence type="ECO:0000313" key="4">
    <source>
        <dbReference type="EMBL" id="KUI63179.1"/>
    </source>
</evidence>
<evidence type="ECO:0000313" key="5">
    <source>
        <dbReference type="Proteomes" id="UP000078576"/>
    </source>
</evidence>
<dbReference type="InterPro" id="IPR036928">
    <property type="entry name" value="AS_sf"/>
</dbReference>
<dbReference type="SUPFAM" id="SSF75304">
    <property type="entry name" value="Amidase signature (AS) enzymes"/>
    <property type="match status" value="1"/>
</dbReference>
<dbReference type="STRING" id="694573.A0A194VH31"/>
<dbReference type="Gene3D" id="3.90.1300.10">
    <property type="entry name" value="Amidase signature (AS) domain"/>
    <property type="match status" value="2"/>
</dbReference>
<gene>
    <name evidence="4" type="ORF">VP1G_10302</name>
</gene>
<dbReference type="Pfam" id="PF01425">
    <property type="entry name" value="Amidase"/>
    <property type="match status" value="2"/>
</dbReference>
<feature type="domain" description="Amidase" evidence="3">
    <location>
        <begin position="89"/>
        <end position="228"/>
    </location>
</feature>
<feature type="domain" description="Amidase" evidence="3">
    <location>
        <begin position="231"/>
        <end position="439"/>
    </location>
</feature>
<evidence type="ECO:0000256" key="2">
    <source>
        <dbReference type="ARBA" id="ARBA00022801"/>
    </source>
</evidence>
<accession>A0A194VH31</accession>
<keyword evidence="2" id="KW-0378">Hydrolase</keyword>
<name>A0A194VH31_CYTMA</name>
<comment type="similarity">
    <text evidence="1">Belongs to the amidase family.</text>
</comment>
<dbReference type="Proteomes" id="UP000078576">
    <property type="component" value="Unassembled WGS sequence"/>
</dbReference>
<organism evidence="4 5">
    <name type="scientific">Cytospora mali</name>
    <name type="common">Apple Valsa canker fungus</name>
    <name type="synonym">Valsa mali</name>
    <dbReference type="NCBI Taxonomy" id="578113"/>
    <lineage>
        <taxon>Eukaryota</taxon>
        <taxon>Fungi</taxon>
        <taxon>Dikarya</taxon>
        <taxon>Ascomycota</taxon>
        <taxon>Pezizomycotina</taxon>
        <taxon>Sordariomycetes</taxon>
        <taxon>Sordariomycetidae</taxon>
        <taxon>Diaporthales</taxon>
        <taxon>Cytosporaceae</taxon>
        <taxon>Cytospora</taxon>
    </lineage>
</organism>
<dbReference type="OrthoDB" id="6428749at2759"/>
<dbReference type="EMBL" id="KN714868">
    <property type="protein sequence ID" value="KUI63179.1"/>
    <property type="molecule type" value="Genomic_DNA"/>
</dbReference>
<proteinExistence type="inferred from homology"/>